<dbReference type="EMBL" id="CP095049">
    <property type="protein sequence ID" value="UOQ54629.1"/>
    <property type="molecule type" value="Genomic_DNA"/>
</dbReference>
<protein>
    <submittedName>
        <fullName evidence="1">Uncharacterized protein</fullName>
    </submittedName>
</protein>
<dbReference type="RefSeq" id="WP_244721866.1">
    <property type="nucleotide sequence ID" value="NZ_CP095049.1"/>
</dbReference>
<gene>
    <name evidence="1" type="ORF">MUN80_07660</name>
</gene>
<keyword evidence="2" id="KW-1185">Reference proteome</keyword>
<accession>A0ABY4FFA5</accession>
<proteinExistence type="predicted"/>
<name>A0ABY4FFA5_9BACT</name>
<reference evidence="1 2" key="1">
    <citation type="submission" date="2022-04" db="EMBL/GenBank/DDBJ databases">
        <title>Hymenobacter sp. isolated from the air.</title>
        <authorList>
            <person name="Won M."/>
            <person name="Lee C.-M."/>
            <person name="Woen H.-Y."/>
            <person name="Kwon S.-W."/>
        </authorList>
    </citation>
    <scope>NUCLEOTIDE SEQUENCE [LARGE SCALE GENOMIC DNA]</scope>
    <source>
        <strain evidence="2">5116 S-27</strain>
    </source>
</reference>
<dbReference type="Proteomes" id="UP000831785">
    <property type="component" value="Chromosome"/>
</dbReference>
<sequence length="206" mass="22360">MLIHVYLSFFLSAACMKINFSCLLLLALLGLSHCKKKEATPEDQLPPATQTGQNTAGCRVDGIAWTAQASGLFSPKPIYAYWLKSSATSEHALNLRFNKRTDDMQVHAQTSIEFFVPNLRAAGTFLLNQSANPMLASTNPPYGAFEFGKRAPDQVLLTGPSATGQLVITRFDSVARVVAGTFEFTAREASGAATVQVSEGRFDCKF</sequence>
<evidence type="ECO:0000313" key="2">
    <source>
        <dbReference type="Proteomes" id="UP000831785"/>
    </source>
</evidence>
<organism evidence="1 2">
    <name type="scientific">Hymenobacter cellulosivorans</name>
    <dbReference type="NCBI Taxonomy" id="2932249"/>
    <lineage>
        <taxon>Bacteria</taxon>
        <taxon>Pseudomonadati</taxon>
        <taxon>Bacteroidota</taxon>
        <taxon>Cytophagia</taxon>
        <taxon>Cytophagales</taxon>
        <taxon>Hymenobacteraceae</taxon>
        <taxon>Hymenobacter</taxon>
    </lineage>
</organism>
<evidence type="ECO:0000313" key="1">
    <source>
        <dbReference type="EMBL" id="UOQ54629.1"/>
    </source>
</evidence>